<dbReference type="RefSeq" id="WP_148297904.1">
    <property type="nucleotide sequence ID" value="NZ_JAFBCV010000011.1"/>
</dbReference>
<gene>
    <name evidence="2" type="ORF">JOC54_003385</name>
</gene>
<comment type="caution">
    <text evidence="2">The sequence shown here is derived from an EMBL/GenBank/DDBJ whole genome shotgun (WGS) entry which is preliminary data.</text>
</comment>
<evidence type="ECO:0000313" key="3">
    <source>
        <dbReference type="Proteomes" id="UP001179280"/>
    </source>
</evidence>
<dbReference type="Proteomes" id="UP001179280">
    <property type="component" value="Unassembled WGS sequence"/>
</dbReference>
<proteinExistence type="predicted"/>
<dbReference type="InterPro" id="IPR043727">
    <property type="entry name" value="Lmo0937-like"/>
</dbReference>
<sequence>MLWTIIGILIVLWLVGLVLDIAGGLIYILLVIALVVFIIQLITGKRGS</sequence>
<accession>A0ABS2SZ92</accession>
<dbReference type="EMBL" id="JAFBCV010000011">
    <property type="protein sequence ID" value="MBM7840105.1"/>
    <property type="molecule type" value="Genomic_DNA"/>
</dbReference>
<reference evidence="2" key="1">
    <citation type="submission" date="2021-01" db="EMBL/GenBank/DDBJ databases">
        <title>Genomic Encyclopedia of Type Strains, Phase IV (KMG-IV): sequencing the most valuable type-strain genomes for metagenomic binning, comparative biology and taxonomic classification.</title>
        <authorList>
            <person name="Goeker M."/>
        </authorList>
    </citation>
    <scope>NUCLEOTIDE SEQUENCE</scope>
    <source>
        <strain evidence="2">DSM 21943</strain>
    </source>
</reference>
<dbReference type="Pfam" id="PF18919">
    <property type="entry name" value="DUF5670"/>
    <property type="match status" value="1"/>
</dbReference>
<keyword evidence="3" id="KW-1185">Reference proteome</keyword>
<keyword evidence="1" id="KW-0812">Transmembrane</keyword>
<evidence type="ECO:0000256" key="1">
    <source>
        <dbReference type="SAM" id="Phobius"/>
    </source>
</evidence>
<dbReference type="NCBIfam" id="NF033488">
    <property type="entry name" value="lmo0937_fam_TM"/>
    <property type="match status" value="1"/>
</dbReference>
<keyword evidence="1" id="KW-1133">Transmembrane helix</keyword>
<name>A0ABS2SZ92_9BACI</name>
<evidence type="ECO:0000313" key="2">
    <source>
        <dbReference type="EMBL" id="MBM7840105.1"/>
    </source>
</evidence>
<feature type="transmembrane region" description="Helical" evidence="1">
    <location>
        <begin position="6"/>
        <end position="39"/>
    </location>
</feature>
<protein>
    <submittedName>
        <fullName evidence="2">4-hydroxybenzoate polyprenyltransferase</fullName>
    </submittedName>
</protein>
<keyword evidence="1" id="KW-0472">Membrane</keyword>
<organism evidence="2 3">
    <name type="scientific">Shouchella xiaoxiensis</name>
    <dbReference type="NCBI Taxonomy" id="766895"/>
    <lineage>
        <taxon>Bacteria</taxon>
        <taxon>Bacillati</taxon>
        <taxon>Bacillota</taxon>
        <taxon>Bacilli</taxon>
        <taxon>Bacillales</taxon>
        <taxon>Bacillaceae</taxon>
        <taxon>Shouchella</taxon>
    </lineage>
</organism>